<accession>A0A7Y0HIC2</accession>
<sequence length="149" mass="16409">MSGRYIEDYTVGEVIVAPSISFDEDYIIGFAQEYDPQGIHIDRDYAENGPFSGLIASGFQTVAASFASFLRMGYFVETSLAGPGMDEIRWVKPVRPGDSLTPHITVAEARVSKSKPDRGILHLAWDVRNQDGETVLTMSSMTMIKARNG</sequence>
<dbReference type="PANTHER" id="PTHR43664">
    <property type="entry name" value="MONOAMINE OXIDASE-RELATED"/>
    <property type="match status" value="1"/>
</dbReference>
<dbReference type="InterPro" id="IPR002539">
    <property type="entry name" value="MaoC-like_dom"/>
</dbReference>
<evidence type="ECO:0000259" key="1">
    <source>
        <dbReference type="Pfam" id="PF01575"/>
    </source>
</evidence>
<dbReference type="SUPFAM" id="SSF54637">
    <property type="entry name" value="Thioesterase/thiol ester dehydrase-isomerase"/>
    <property type="match status" value="1"/>
</dbReference>
<evidence type="ECO:0000313" key="2">
    <source>
        <dbReference type="EMBL" id="NMM46389.1"/>
    </source>
</evidence>
<name>A0A7Y0HIC2_9PROT</name>
<protein>
    <submittedName>
        <fullName evidence="2">MaoC family dehydratase</fullName>
    </submittedName>
</protein>
<dbReference type="CDD" id="cd03454">
    <property type="entry name" value="YdeM"/>
    <property type="match status" value="1"/>
</dbReference>
<feature type="domain" description="MaoC-like" evidence="1">
    <location>
        <begin position="12"/>
        <end position="113"/>
    </location>
</feature>
<organism evidence="2 3">
    <name type="scientific">Pacificispira spongiicola</name>
    <dbReference type="NCBI Taxonomy" id="2729598"/>
    <lineage>
        <taxon>Bacteria</taxon>
        <taxon>Pseudomonadati</taxon>
        <taxon>Pseudomonadota</taxon>
        <taxon>Alphaproteobacteria</taxon>
        <taxon>Rhodospirillales</taxon>
        <taxon>Rhodospirillaceae</taxon>
        <taxon>Pacificispira</taxon>
    </lineage>
</organism>
<dbReference type="InterPro" id="IPR029069">
    <property type="entry name" value="HotDog_dom_sf"/>
</dbReference>
<dbReference type="Gene3D" id="3.10.129.10">
    <property type="entry name" value="Hotdog Thioesterase"/>
    <property type="match status" value="1"/>
</dbReference>
<proteinExistence type="predicted"/>
<dbReference type="RefSeq" id="WP_169626748.1">
    <property type="nucleotide sequence ID" value="NZ_JABBNT010000005.1"/>
</dbReference>
<dbReference type="Pfam" id="PF01575">
    <property type="entry name" value="MaoC_dehydratas"/>
    <property type="match status" value="1"/>
</dbReference>
<evidence type="ECO:0000313" key="3">
    <source>
        <dbReference type="Proteomes" id="UP000539372"/>
    </source>
</evidence>
<keyword evidence="3" id="KW-1185">Reference proteome</keyword>
<dbReference type="Proteomes" id="UP000539372">
    <property type="component" value="Unassembled WGS sequence"/>
</dbReference>
<reference evidence="2 3" key="1">
    <citation type="submission" date="2020-04" db="EMBL/GenBank/DDBJ databases">
        <title>Rhodospirillaceae bacterium KN72 isolated from deep sea.</title>
        <authorList>
            <person name="Zhang D.-C."/>
        </authorList>
    </citation>
    <scope>NUCLEOTIDE SEQUENCE [LARGE SCALE GENOMIC DNA]</scope>
    <source>
        <strain evidence="2 3">KN72</strain>
    </source>
</reference>
<dbReference type="EMBL" id="JABBNT010000005">
    <property type="protein sequence ID" value="NMM46389.1"/>
    <property type="molecule type" value="Genomic_DNA"/>
</dbReference>
<dbReference type="InterPro" id="IPR052342">
    <property type="entry name" value="MCH/BMMD"/>
</dbReference>
<dbReference type="AlphaFoldDB" id="A0A7Y0HIC2"/>
<dbReference type="PANTHER" id="PTHR43664:SF1">
    <property type="entry name" value="BETA-METHYLMALYL-COA DEHYDRATASE"/>
    <property type="match status" value="1"/>
</dbReference>
<comment type="caution">
    <text evidence="2">The sequence shown here is derived from an EMBL/GenBank/DDBJ whole genome shotgun (WGS) entry which is preliminary data.</text>
</comment>
<gene>
    <name evidence="2" type="ORF">HH303_17995</name>
</gene>